<comment type="caution">
    <text evidence="1">The sequence shown here is derived from an EMBL/GenBank/DDBJ whole genome shotgun (WGS) entry which is preliminary data.</text>
</comment>
<evidence type="ECO:0000313" key="2">
    <source>
        <dbReference type="Proteomes" id="UP000886501"/>
    </source>
</evidence>
<evidence type="ECO:0000313" key="1">
    <source>
        <dbReference type="EMBL" id="KAF9645369.1"/>
    </source>
</evidence>
<dbReference type="EMBL" id="MU118093">
    <property type="protein sequence ID" value="KAF9645369.1"/>
    <property type="molecule type" value="Genomic_DNA"/>
</dbReference>
<accession>A0ACB6Z6L5</accession>
<keyword evidence="2" id="KW-1185">Reference proteome</keyword>
<sequence length="155" mass="16822">MNTGILDSSFKYGVMRRFRDLTNNICSGFPSDFWSIGDERFVRLRPVGGRVGFLGHDGDWTSVPVLAQTDAGMESPTSTSEDDDTGAPRSQLSARISEDLGDTRSSLAVTMIFPSEVLVLKGCMVAGADARSTSPVPMLKQATSRRREVFGLGIR</sequence>
<dbReference type="Proteomes" id="UP000886501">
    <property type="component" value="Unassembled WGS sequence"/>
</dbReference>
<name>A0ACB6Z6L5_THEGA</name>
<protein>
    <submittedName>
        <fullName evidence="1">Uncharacterized protein</fullName>
    </submittedName>
</protein>
<reference evidence="1" key="1">
    <citation type="submission" date="2019-10" db="EMBL/GenBank/DDBJ databases">
        <authorList>
            <consortium name="DOE Joint Genome Institute"/>
            <person name="Kuo A."/>
            <person name="Miyauchi S."/>
            <person name="Kiss E."/>
            <person name="Drula E."/>
            <person name="Kohler A."/>
            <person name="Sanchez-Garcia M."/>
            <person name="Andreopoulos B."/>
            <person name="Barry K.W."/>
            <person name="Bonito G."/>
            <person name="Buee M."/>
            <person name="Carver A."/>
            <person name="Chen C."/>
            <person name="Cichocki N."/>
            <person name="Clum A."/>
            <person name="Culley D."/>
            <person name="Crous P.W."/>
            <person name="Fauchery L."/>
            <person name="Girlanda M."/>
            <person name="Hayes R."/>
            <person name="Keri Z."/>
            <person name="Labutti K."/>
            <person name="Lipzen A."/>
            <person name="Lombard V."/>
            <person name="Magnuson J."/>
            <person name="Maillard F."/>
            <person name="Morin E."/>
            <person name="Murat C."/>
            <person name="Nolan M."/>
            <person name="Ohm R."/>
            <person name="Pangilinan J."/>
            <person name="Pereira M."/>
            <person name="Perotto S."/>
            <person name="Peter M."/>
            <person name="Riley R."/>
            <person name="Sitrit Y."/>
            <person name="Stielow B."/>
            <person name="Szollosi G."/>
            <person name="Zifcakova L."/>
            <person name="Stursova M."/>
            <person name="Spatafora J.W."/>
            <person name="Tedersoo L."/>
            <person name="Vaario L.-M."/>
            <person name="Yamada A."/>
            <person name="Yan M."/>
            <person name="Wang P."/>
            <person name="Xu J."/>
            <person name="Bruns T."/>
            <person name="Baldrian P."/>
            <person name="Vilgalys R."/>
            <person name="Henrissat B."/>
            <person name="Grigoriev I.V."/>
            <person name="Hibbett D."/>
            <person name="Nagy L.G."/>
            <person name="Martin F.M."/>
        </authorList>
    </citation>
    <scope>NUCLEOTIDE SEQUENCE</scope>
    <source>
        <strain evidence="1">P2</strain>
    </source>
</reference>
<gene>
    <name evidence="1" type="ORF">BDM02DRAFT_3120320</name>
</gene>
<organism evidence="1 2">
    <name type="scientific">Thelephora ganbajun</name>
    <name type="common">Ganba fungus</name>
    <dbReference type="NCBI Taxonomy" id="370292"/>
    <lineage>
        <taxon>Eukaryota</taxon>
        <taxon>Fungi</taxon>
        <taxon>Dikarya</taxon>
        <taxon>Basidiomycota</taxon>
        <taxon>Agaricomycotina</taxon>
        <taxon>Agaricomycetes</taxon>
        <taxon>Thelephorales</taxon>
        <taxon>Thelephoraceae</taxon>
        <taxon>Thelephora</taxon>
    </lineage>
</organism>
<reference evidence="1" key="2">
    <citation type="journal article" date="2020" name="Nat. Commun.">
        <title>Large-scale genome sequencing of mycorrhizal fungi provides insights into the early evolution of symbiotic traits.</title>
        <authorList>
            <person name="Miyauchi S."/>
            <person name="Kiss E."/>
            <person name="Kuo A."/>
            <person name="Drula E."/>
            <person name="Kohler A."/>
            <person name="Sanchez-Garcia M."/>
            <person name="Morin E."/>
            <person name="Andreopoulos B."/>
            <person name="Barry K.W."/>
            <person name="Bonito G."/>
            <person name="Buee M."/>
            <person name="Carver A."/>
            <person name="Chen C."/>
            <person name="Cichocki N."/>
            <person name="Clum A."/>
            <person name="Culley D."/>
            <person name="Crous P.W."/>
            <person name="Fauchery L."/>
            <person name="Girlanda M."/>
            <person name="Hayes R.D."/>
            <person name="Keri Z."/>
            <person name="LaButti K."/>
            <person name="Lipzen A."/>
            <person name="Lombard V."/>
            <person name="Magnuson J."/>
            <person name="Maillard F."/>
            <person name="Murat C."/>
            <person name="Nolan M."/>
            <person name="Ohm R.A."/>
            <person name="Pangilinan J."/>
            <person name="Pereira M.F."/>
            <person name="Perotto S."/>
            <person name="Peter M."/>
            <person name="Pfister S."/>
            <person name="Riley R."/>
            <person name="Sitrit Y."/>
            <person name="Stielow J.B."/>
            <person name="Szollosi G."/>
            <person name="Zifcakova L."/>
            <person name="Stursova M."/>
            <person name="Spatafora J.W."/>
            <person name="Tedersoo L."/>
            <person name="Vaario L.M."/>
            <person name="Yamada A."/>
            <person name="Yan M."/>
            <person name="Wang P."/>
            <person name="Xu J."/>
            <person name="Bruns T."/>
            <person name="Baldrian P."/>
            <person name="Vilgalys R."/>
            <person name="Dunand C."/>
            <person name="Henrissat B."/>
            <person name="Grigoriev I.V."/>
            <person name="Hibbett D."/>
            <person name="Nagy L.G."/>
            <person name="Martin F.M."/>
        </authorList>
    </citation>
    <scope>NUCLEOTIDE SEQUENCE</scope>
    <source>
        <strain evidence="1">P2</strain>
    </source>
</reference>
<proteinExistence type="predicted"/>